<organism evidence="1 2">
    <name type="scientific">Acinetobacter puyangensis</name>
    <dbReference type="NCBI Taxonomy" id="1096779"/>
    <lineage>
        <taxon>Bacteria</taxon>
        <taxon>Pseudomonadati</taxon>
        <taxon>Pseudomonadota</taxon>
        <taxon>Gammaproteobacteria</taxon>
        <taxon>Moraxellales</taxon>
        <taxon>Moraxellaceae</taxon>
        <taxon>Acinetobacter</taxon>
    </lineage>
</organism>
<dbReference type="SUPFAM" id="SSF46785">
    <property type="entry name" value="Winged helix' DNA-binding domain"/>
    <property type="match status" value="1"/>
</dbReference>
<sequence>MHDDLKYNVYRQQCPARLFFEKIADKWVLLILYLLEHQPLHFNL</sequence>
<proteinExistence type="predicted"/>
<evidence type="ECO:0008006" key="3">
    <source>
        <dbReference type="Google" id="ProtNLM"/>
    </source>
</evidence>
<evidence type="ECO:0000313" key="1">
    <source>
        <dbReference type="EMBL" id="SNX43638.1"/>
    </source>
</evidence>
<gene>
    <name evidence="1" type="ORF">SAMN05421731_101680</name>
</gene>
<keyword evidence="2" id="KW-1185">Reference proteome</keyword>
<name>A0A240E4E6_9GAMM</name>
<evidence type="ECO:0000313" key="2">
    <source>
        <dbReference type="Proteomes" id="UP000219042"/>
    </source>
</evidence>
<dbReference type="EMBL" id="OANT01000001">
    <property type="protein sequence ID" value="SNX43638.1"/>
    <property type="molecule type" value="Genomic_DNA"/>
</dbReference>
<protein>
    <recommendedName>
        <fullName evidence="3">Transcriptional regulator, HxlR family</fullName>
    </recommendedName>
</protein>
<dbReference type="Gene3D" id="1.10.10.10">
    <property type="entry name" value="Winged helix-like DNA-binding domain superfamily/Winged helix DNA-binding domain"/>
    <property type="match status" value="1"/>
</dbReference>
<reference evidence="2" key="1">
    <citation type="submission" date="2016-09" db="EMBL/GenBank/DDBJ databases">
        <authorList>
            <person name="Varghese N."/>
            <person name="Submissions S."/>
        </authorList>
    </citation>
    <scope>NUCLEOTIDE SEQUENCE [LARGE SCALE GENOMIC DNA]</scope>
    <source>
        <strain evidence="2">ANC 4466</strain>
    </source>
</reference>
<dbReference type="InterPro" id="IPR036390">
    <property type="entry name" value="WH_DNA-bd_sf"/>
</dbReference>
<dbReference type="Proteomes" id="UP000219042">
    <property type="component" value="Unassembled WGS sequence"/>
</dbReference>
<accession>A0A240E4E6</accession>
<dbReference type="AlphaFoldDB" id="A0A240E4E6"/>
<dbReference type="InterPro" id="IPR036388">
    <property type="entry name" value="WH-like_DNA-bd_sf"/>
</dbReference>